<dbReference type="EMBL" id="GBXM01091724">
    <property type="protein sequence ID" value="JAH16853.1"/>
    <property type="molecule type" value="Transcribed_RNA"/>
</dbReference>
<reference evidence="1" key="1">
    <citation type="submission" date="2014-11" db="EMBL/GenBank/DDBJ databases">
        <authorList>
            <person name="Amaro Gonzalez C."/>
        </authorList>
    </citation>
    <scope>NUCLEOTIDE SEQUENCE</scope>
</reference>
<proteinExistence type="predicted"/>
<accession>A0A0E9QL76</accession>
<dbReference type="AlphaFoldDB" id="A0A0E9QL76"/>
<sequence>MSIYCTVQCKSYWLTGRKYILMRQWTF</sequence>
<evidence type="ECO:0000313" key="1">
    <source>
        <dbReference type="EMBL" id="JAH16853.1"/>
    </source>
</evidence>
<name>A0A0E9QL76_ANGAN</name>
<organism evidence="1">
    <name type="scientific">Anguilla anguilla</name>
    <name type="common">European freshwater eel</name>
    <name type="synonym">Muraena anguilla</name>
    <dbReference type="NCBI Taxonomy" id="7936"/>
    <lineage>
        <taxon>Eukaryota</taxon>
        <taxon>Metazoa</taxon>
        <taxon>Chordata</taxon>
        <taxon>Craniata</taxon>
        <taxon>Vertebrata</taxon>
        <taxon>Euteleostomi</taxon>
        <taxon>Actinopterygii</taxon>
        <taxon>Neopterygii</taxon>
        <taxon>Teleostei</taxon>
        <taxon>Anguilliformes</taxon>
        <taxon>Anguillidae</taxon>
        <taxon>Anguilla</taxon>
    </lineage>
</organism>
<protein>
    <submittedName>
        <fullName evidence="1">Uncharacterized protein</fullName>
    </submittedName>
</protein>
<reference evidence="1" key="2">
    <citation type="journal article" date="2015" name="Fish Shellfish Immunol.">
        <title>Early steps in the European eel (Anguilla anguilla)-Vibrio vulnificus interaction in the gills: Role of the RtxA13 toxin.</title>
        <authorList>
            <person name="Callol A."/>
            <person name="Pajuelo D."/>
            <person name="Ebbesson L."/>
            <person name="Teles M."/>
            <person name="MacKenzie S."/>
            <person name="Amaro C."/>
        </authorList>
    </citation>
    <scope>NUCLEOTIDE SEQUENCE</scope>
</reference>